<reference evidence="4" key="1">
    <citation type="submission" date="2022-12" db="EMBL/GenBank/DDBJ databases">
        <title>Draft genome assemblies for two species of Escallonia (Escalloniales).</title>
        <authorList>
            <person name="Chanderbali A."/>
            <person name="Dervinis C."/>
            <person name="Anghel I."/>
            <person name="Soltis D."/>
            <person name="Soltis P."/>
            <person name="Zapata F."/>
        </authorList>
    </citation>
    <scope>NUCLEOTIDE SEQUENCE</scope>
    <source>
        <strain evidence="4">UCBG64.0493</strain>
        <tissue evidence="4">Leaf</tissue>
    </source>
</reference>
<protein>
    <recommendedName>
        <fullName evidence="3">Transcription factor TFIIB cyclin-like domain-containing protein</fullName>
    </recommendedName>
</protein>
<evidence type="ECO:0000313" key="4">
    <source>
        <dbReference type="EMBL" id="KAK3027770.1"/>
    </source>
</evidence>
<sequence>MEPRGSLISIAAAVIYFVTQLSDDKKSVKDVAIATGVAEGTIRNSYKDLYPHLSKIIPGWVDTVLNYFKAQPGRNNKKKIQ</sequence>
<dbReference type="AlphaFoldDB" id="A0AA88WUX2"/>
<name>A0AA88WUX2_9ASTE</name>
<comment type="caution">
    <text evidence="4">The sequence shown here is derived from an EMBL/GenBank/DDBJ whole genome shotgun (WGS) entry which is preliminary data.</text>
</comment>
<evidence type="ECO:0000259" key="3">
    <source>
        <dbReference type="Pfam" id="PF00382"/>
    </source>
</evidence>
<keyword evidence="5" id="KW-1185">Reference proteome</keyword>
<proteinExistence type="predicted"/>
<keyword evidence="2" id="KW-0804">Transcription</keyword>
<dbReference type="InterPro" id="IPR036915">
    <property type="entry name" value="Cyclin-like_sf"/>
</dbReference>
<dbReference type="GO" id="GO:0017025">
    <property type="term" value="F:TBP-class protein binding"/>
    <property type="evidence" value="ECO:0007669"/>
    <property type="project" value="InterPro"/>
</dbReference>
<dbReference type="Pfam" id="PF00382">
    <property type="entry name" value="TFIIB"/>
    <property type="match status" value="1"/>
</dbReference>
<accession>A0AA88WUX2</accession>
<dbReference type="SUPFAM" id="SSF47954">
    <property type="entry name" value="Cyclin-like"/>
    <property type="match status" value="1"/>
</dbReference>
<dbReference type="GO" id="GO:0070897">
    <property type="term" value="P:transcription preinitiation complex assembly"/>
    <property type="evidence" value="ECO:0007669"/>
    <property type="project" value="InterPro"/>
</dbReference>
<dbReference type="InterPro" id="IPR013150">
    <property type="entry name" value="TFIIB_cyclin"/>
</dbReference>
<dbReference type="EMBL" id="JAVXUP010000443">
    <property type="protein sequence ID" value="KAK3027770.1"/>
    <property type="molecule type" value="Genomic_DNA"/>
</dbReference>
<feature type="domain" description="Transcription factor TFIIB cyclin-like" evidence="3">
    <location>
        <begin position="8"/>
        <end position="51"/>
    </location>
</feature>
<dbReference type="InterPro" id="IPR000812">
    <property type="entry name" value="TFIIB"/>
</dbReference>
<keyword evidence="1" id="KW-0805">Transcription regulation</keyword>
<evidence type="ECO:0000256" key="2">
    <source>
        <dbReference type="ARBA" id="ARBA00023163"/>
    </source>
</evidence>
<evidence type="ECO:0000256" key="1">
    <source>
        <dbReference type="ARBA" id="ARBA00023015"/>
    </source>
</evidence>
<dbReference type="Gene3D" id="1.10.472.10">
    <property type="entry name" value="Cyclin-like"/>
    <property type="match status" value="1"/>
</dbReference>
<dbReference type="Proteomes" id="UP001188597">
    <property type="component" value="Unassembled WGS sequence"/>
</dbReference>
<dbReference type="PRINTS" id="PR00685">
    <property type="entry name" value="TIFACTORIIB"/>
</dbReference>
<organism evidence="4 5">
    <name type="scientific">Escallonia herrerae</name>
    <dbReference type="NCBI Taxonomy" id="1293975"/>
    <lineage>
        <taxon>Eukaryota</taxon>
        <taxon>Viridiplantae</taxon>
        <taxon>Streptophyta</taxon>
        <taxon>Embryophyta</taxon>
        <taxon>Tracheophyta</taxon>
        <taxon>Spermatophyta</taxon>
        <taxon>Magnoliopsida</taxon>
        <taxon>eudicotyledons</taxon>
        <taxon>Gunneridae</taxon>
        <taxon>Pentapetalae</taxon>
        <taxon>asterids</taxon>
        <taxon>campanulids</taxon>
        <taxon>Escalloniales</taxon>
        <taxon>Escalloniaceae</taxon>
        <taxon>Escallonia</taxon>
    </lineage>
</organism>
<evidence type="ECO:0000313" key="5">
    <source>
        <dbReference type="Proteomes" id="UP001188597"/>
    </source>
</evidence>
<gene>
    <name evidence="4" type="ORF">RJ639_041130</name>
</gene>